<accession>A0ACC2K9R4</accession>
<reference evidence="1 2" key="1">
    <citation type="journal article" date="2022" name="Hortic Res">
        <title>A haplotype resolved chromosomal level avocado genome allows analysis of novel avocado genes.</title>
        <authorList>
            <person name="Nath O."/>
            <person name="Fletcher S.J."/>
            <person name="Hayward A."/>
            <person name="Shaw L.M."/>
            <person name="Masouleh A.K."/>
            <person name="Furtado A."/>
            <person name="Henry R.J."/>
            <person name="Mitter N."/>
        </authorList>
    </citation>
    <scope>NUCLEOTIDE SEQUENCE [LARGE SCALE GENOMIC DNA]</scope>
    <source>
        <strain evidence="2">cv. Hass</strain>
    </source>
</reference>
<dbReference type="Proteomes" id="UP001234297">
    <property type="component" value="Chromosome 4"/>
</dbReference>
<proteinExistence type="predicted"/>
<evidence type="ECO:0000313" key="1">
    <source>
        <dbReference type="EMBL" id="KAJ8617889.1"/>
    </source>
</evidence>
<evidence type="ECO:0000313" key="2">
    <source>
        <dbReference type="Proteomes" id="UP001234297"/>
    </source>
</evidence>
<dbReference type="EMBL" id="CM056812">
    <property type="protein sequence ID" value="KAJ8617889.1"/>
    <property type="molecule type" value="Genomic_DNA"/>
</dbReference>
<comment type="caution">
    <text evidence="1">The sequence shown here is derived from an EMBL/GenBank/DDBJ whole genome shotgun (WGS) entry which is preliminary data.</text>
</comment>
<keyword evidence="2" id="KW-1185">Reference proteome</keyword>
<organism evidence="1 2">
    <name type="scientific">Persea americana</name>
    <name type="common">Avocado</name>
    <dbReference type="NCBI Taxonomy" id="3435"/>
    <lineage>
        <taxon>Eukaryota</taxon>
        <taxon>Viridiplantae</taxon>
        <taxon>Streptophyta</taxon>
        <taxon>Embryophyta</taxon>
        <taxon>Tracheophyta</taxon>
        <taxon>Spermatophyta</taxon>
        <taxon>Magnoliopsida</taxon>
        <taxon>Magnoliidae</taxon>
        <taxon>Laurales</taxon>
        <taxon>Lauraceae</taxon>
        <taxon>Persea</taxon>
    </lineage>
</organism>
<protein>
    <submittedName>
        <fullName evidence="1">Uncharacterized protein</fullName>
    </submittedName>
</protein>
<gene>
    <name evidence="1" type="ORF">MRB53_014075</name>
</gene>
<name>A0ACC2K9R4_PERAE</name>
<sequence>MILAASVFLIGSIINGAAENVWMLIGGRLFHGIGIGFVIQVAPMNCIRDSMELGSQSYDERSHAFLPALCHLKFFLFFIFAGVLAISTLLIYFFVPETKDIPIEQVSNFWKEHWYWSRFFSNEEGQTA</sequence>